<evidence type="ECO:0000259" key="4">
    <source>
        <dbReference type="PROSITE" id="PS50949"/>
    </source>
</evidence>
<dbReference type="PANTHER" id="PTHR38445:SF7">
    <property type="entry name" value="GNTR-FAMILY TRANSCRIPTIONAL REGULATOR"/>
    <property type="match status" value="1"/>
</dbReference>
<dbReference type="PROSITE" id="PS50949">
    <property type="entry name" value="HTH_GNTR"/>
    <property type="match status" value="1"/>
</dbReference>
<dbReference type="InterPro" id="IPR036390">
    <property type="entry name" value="WH_DNA-bd_sf"/>
</dbReference>
<keyword evidence="6" id="KW-1185">Reference proteome</keyword>
<dbReference type="EMBL" id="JBHSDV010000003">
    <property type="protein sequence ID" value="MFC4388393.1"/>
    <property type="molecule type" value="Genomic_DNA"/>
</dbReference>
<dbReference type="Pfam" id="PF00392">
    <property type="entry name" value="GntR"/>
    <property type="match status" value="1"/>
</dbReference>
<dbReference type="RefSeq" id="WP_390199374.1">
    <property type="nucleotide sequence ID" value="NZ_JBHSDV010000003.1"/>
</dbReference>
<evidence type="ECO:0000256" key="3">
    <source>
        <dbReference type="ARBA" id="ARBA00023163"/>
    </source>
</evidence>
<dbReference type="InterPro" id="IPR036388">
    <property type="entry name" value="WH-like_DNA-bd_sf"/>
</dbReference>
<keyword evidence="3" id="KW-0804">Transcription</keyword>
<gene>
    <name evidence="5" type="ORF">ACFOZ1_11340</name>
</gene>
<proteinExistence type="predicted"/>
<accession>A0ABV8W001</accession>
<name>A0ABV8W001_9BACI</name>
<dbReference type="SUPFAM" id="SSF46785">
    <property type="entry name" value="Winged helix' DNA-binding domain"/>
    <property type="match status" value="1"/>
</dbReference>
<feature type="domain" description="HTH gntR-type" evidence="4">
    <location>
        <begin position="13"/>
        <end position="81"/>
    </location>
</feature>
<organism evidence="5 6">
    <name type="scientific">Gracilibacillus marinus</name>
    <dbReference type="NCBI Taxonomy" id="630535"/>
    <lineage>
        <taxon>Bacteria</taxon>
        <taxon>Bacillati</taxon>
        <taxon>Bacillota</taxon>
        <taxon>Bacilli</taxon>
        <taxon>Bacillales</taxon>
        <taxon>Bacillaceae</taxon>
        <taxon>Gracilibacillus</taxon>
    </lineage>
</organism>
<keyword evidence="1" id="KW-0805">Transcription regulation</keyword>
<dbReference type="InterPro" id="IPR000524">
    <property type="entry name" value="Tscrpt_reg_HTH_GntR"/>
</dbReference>
<dbReference type="Proteomes" id="UP001595880">
    <property type="component" value="Unassembled WGS sequence"/>
</dbReference>
<comment type="caution">
    <text evidence="5">The sequence shown here is derived from an EMBL/GenBank/DDBJ whole genome shotgun (WGS) entry which is preliminary data.</text>
</comment>
<dbReference type="PANTHER" id="PTHR38445">
    <property type="entry name" value="HTH-TYPE TRANSCRIPTIONAL REPRESSOR YTRA"/>
    <property type="match status" value="1"/>
</dbReference>
<dbReference type="SMART" id="SM00345">
    <property type="entry name" value="HTH_GNTR"/>
    <property type="match status" value="1"/>
</dbReference>
<evidence type="ECO:0000313" key="6">
    <source>
        <dbReference type="Proteomes" id="UP001595880"/>
    </source>
</evidence>
<evidence type="ECO:0000256" key="2">
    <source>
        <dbReference type="ARBA" id="ARBA00023125"/>
    </source>
</evidence>
<protein>
    <submittedName>
        <fullName evidence="5">GntR family transcriptional regulator</fullName>
    </submittedName>
</protein>
<dbReference type="CDD" id="cd07377">
    <property type="entry name" value="WHTH_GntR"/>
    <property type="match status" value="1"/>
</dbReference>
<dbReference type="Gene3D" id="1.10.10.10">
    <property type="entry name" value="Winged helix-like DNA-binding domain superfamily/Winged helix DNA-binding domain"/>
    <property type="match status" value="1"/>
</dbReference>
<evidence type="ECO:0000256" key="1">
    <source>
        <dbReference type="ARBA" id="ARBA00023015"/>
    </source>
</evidence>
<sequence length="129" mass="14822">MKLPITVSNHNKEPIYYQIESQIKAMIASGQLSPGTVLPSIRSLSQDLSCSLITTRRAYQNLERDGYIQTVQGKGTFVLQLENHVQKEFNDEKIYQSFLKNITEAQLAGYSKEQIHSIYNKVIDEIWKE</sequence>
<evidence type="ECO:0000313" key="5">
    <source>
        <dbReference type="EMBL" id="MFC4388393.1"/>
    </source>
</evidence>
<keyword evidence="2" id="KW-0238">DNA-binding</keyword>
<reference evidence="6" key="1">
    <citation type="journal article" date="2019" name="Int. J. Syst. Evol. Microbiol.">
        <title>The Global Catalogue of Microorganisms (GCM) 10K type strain sequencing project: providing services to taxonomists for standard genome sequencing and annotation.</title>
        <authorList>
            <consortium name="The Broad Institute Genomics Platform"/>
            <consortium name="The Broad Institute Genome Sequencing Center for Infectious Disease"/>
            <person name="Wu L."/>
            <person name="Ma J."/>
        </authorList>
    </citation>
    <scope>NUCLEOTIDE SEQUENCE [LARGE SCALE GENOMIC DNA]</scope>
    <source>
        <strain evidence="6">KACC 14058</strain>
    </source>
</reference>